<sequence>MCSPIDICVVLSGAVAGWCDALEKWGTMSLEKLLQPAIDLAENGFPVSTITAFQWSTKAVVHMLQTKSEGGRDLLMPNGEAPRTGDVFKNPNLAEVLRRIARDGKDGFYSGPTADEIVKCIQSKGGLVDHEDLLANRTTFPKPLSINYKGVDVFEIPPNGQGITALIALKMLDGLEMPPVHNSVGHVHTLIEVMRIAFADSRWLISDLEHSKIDPEIYLSEEYSATRRKIFNPNRQTVDVVRGSPSPETKSDTVQFCVVDSEGNACSFIQSLYEAFGSAIAPENCGFALQNRGAGFTLQPDHPNVVAPSKRPYNTIIPGMATKNGKLFGPFGVMGGFNQPQAHTQVIVNMVDFHMDPQTALDVGRFCIKGGYPGGQVAVETVVGEDCIEALRQMGHNIEAVSDHNRSICGRGQIIRRLDNGVLIAGSDGRGDGCSAPLF</sequence>
<dbReference type="GO" id="GO:0016740">
    <property type="term" value="F:transferase activity"/>
    <property type="evidence" value="ECO:0007669"/>
    <property type="project" value="UniProtKB-KW"/>
</dbReference>
<dbReference type="InterPro" id="IPR052896">
    <property type="entry name" value="GGT-like_enzyme"/>
</dbReference>
<dbReference type="InterPro" id="IPR043138">
    <property type="entry name" value="GGT_lsub"/>
</dbReference>
<dbReference type="Gene3D" id="1.10.246.130">
    <property type="match status" value="1"/>
</dbReference>
<accession>A0A6A7G5K3</accession>
<protein>
    <submittedName>
        <fullName evidence="1">Gamma-glutamyltransferase YwrD</fullName>
    </submittedName>
</protein>
<dbReference type="SUPFAM" id="SSF56235">
    <property type="entry name" value="N-terminal nucleophile aminohydrolases (Ntn hydrolases)"/>
    <property type="match status" value="1"/>
</dbReference>
<dbReference type="InterPro" id="IPR029055">
    <property type="entry name" value="Ntn_hydrolases_N"/>
</dbReference>
<dbReference type="InterPro" id="IPR043137">
    <property type="entry name" value="GGT_ssub_C"/>
</dbReference>
<keyword evidence="1" id="KW-0808">Transferase</keyword>
<reference evidence="1" key="1">
    <citation type="submission" date="2017-11" db="EMBL/GenBank/DDBJ databases">
        <title>The sensing device of the deep-sea amphipod.</title>
        <authorList>
            <person name="Kobayashi H."/>
            <person name="Nagahama T."/>
            <person name="Arai W."/>
            <person name="Sasagawa Y."/>
            <person name="Umeda M."/>
            <person name="Hayashi T."/>
            <person name="Nikaido I."/>
            <person name="Watanabe H."/>
            <person name="Oguri K."/>
            <person name="Kitazato H."/>
            <person name="Fujioka K."/>
            <person name="Kido Y."/>
            <person name="Takami H."/>
        </authorList>
    </citation>
    <scope>NUCLEOTIDE SEQUENCE</scope>
    <source>
        <tissue evidence="1">Whole body</tissue>
    </source>
</reference>
<dbReference type="EMBL" id="IACT01007239">
    <property type="protein sequence ID" value="LAC26358.1"/>
    <property type="molecule type" value="mRNA"/>
</dbReference>
<dbReference type="Gene3D" id="3.60.20.40">
    <property type="match status" value="1"/>
</dbReference>
<dbReference type="PRINTS" id="PR01210">
    <property type="entry name" value="GGTRANSPTASE"/>
</dbReference>
<name>A0A6A7G5K3_9CRUS</name>
<evidence type="ECO:0000313" key="1">
    <source>
        <dbReference type="EMBL" id="LAC26358.1"/>
    </source>
</evidence>
<organism evidence="1">
    <name type="scientific">Hirondellea gigas</name>
    <dbReference type="NCBI Taxonomy" id="1518452"/>
    <lineage>
        <taxon>Eukaryota</taxon>
        <taxon>Metazoa</taxon>
        <taxon>Ecdysozoa</taxon>
        <taxon>Arthropoda</taxon>
        <taxon>Crustacea</taxon>
        <taxon>Multicrustacea</taxon>
        <taxon>Malacostraca</taxon>
        <taxon>Eumalacostraca</taxon>
        <taxon>Peracarida</taxon>
        <taxon>Amphipoda</taxon>
        <taxon>Amphilochidea</taxon>
        <taxon>Lysianassida</taxon>
        <taxon>Lysianassidira</taxon>
        <taxon>Lysianassoidea</taxon>
        <taxon>Lysianassidae</taxon>
        <taxon>Hirondellea</taxon>
    </lineage>
</organism>
<dbReference type="Pfam" id="PF01019">
    <property type="entry name" value="G_glu_transpept"/>
    <property type="match status" value="1"/>
</dbReference>
<dbReference type="AlphaFoldDB" id="A0A6A7G5K3"/>
<dbReference type="PANTHER" id="PTHR43881:SF1">
    <property type="entry name" value="GAMMA-GLUTAMYLTRANSPEPTIDASE (AFU_ORTHOLOGUE AFUA_4G13580)"/>
    <property type="match status" value="1"/>
</dbReference>
<proteinExistence type="evidence at transcript level"/>
<dbReference type="PANTHER" id="PTHR43881">
    <property type="entry name" value="GAMMA-GLUTAMYLTRANSPEPTIDASE (AFU_ORTHOLOGUE AFUA_4G13580)"/>
    <property type="match status" value="1"/>
</dbReference>